<dbReference type="InterPro" id="IPR023170">
    <property type="entry name" value="HhH_base_excis_C"/>
</dbReference>
<comment type="caution">
    <text evidence="1">The sequence shown here is derived from an EMBL/GenBank/DDBJ whole genome shotgun (WGS) entry which is preliminary data.</text>
</comment>
<accession>A0A9D1TRH9</accession>
<dbReference type="Gene3D" id="1.10.1670.10">
    <property type="entry name" value="Helix-hairpin-Helix base-excision DNA repair enzymes (C-terminal)"/>
    <property type="match status" value="1"/>
</dbReference>
<reference evidence="1" key="2">
    <citation type="submission" date="2021-04" db="EMBL/GenBank/DDBJ databases">
        <authorList>
            <person name="Gilroy R."/>
        </authorList>
    </citation>
    <scope>NUCLEOTIDE SEQUENCE</scope>
    <source>
        <strain evidence="1">12435</strain>
    </source>
</reference>
<sequence>KLLSVKGVGPKVADCIVLFGMGRRDSFPVDTWMKQALETEELDTPTKVHDHYLARYGGLAGLAQQYIFHYARNKGGKI</sequence>
<dbReference type="SUPFAM" id="SSF48150">
    <property type="entry name" value="DNA-glycosylase"/>
    <property type="match status" value="1"/>
</dbReference>
<dbReference type="InterPro" id="IPR011257">
    <property type="entry name" value="DNA_glycosylase"/>
</dbReference>
<name>A0A9D1TRH9_9FIRM</name>
<protein>
    <submittedName>
        <fullName evidence="1">8-oxoguanine DNA glycosylase</fullName>
    </submittedName>
</protein>
<dbReference type="EMBL" id="DXHS01000067">
    <property type="protein sequence ID" value="HIW02464.1"/>
    <property type="molecule type" value="Genomic_DNA"/>
</dbReference>
<dbReference type="PANTHER" id="PTHR10242">
    <property type="entry name" value="8-OXOGUANINE DNA GLYCOSYLASE"/>
    <property type="match status" value="1"/>
</dbReference>
<dbReference type="InterPro" id="IPR052054">
    <property type="entry name" value="Oxidative_DNA_repair_enzyme"/>
</dbReference>
<feature type="non-terminal residue" evidence="1">
    <location>
        <position position="1"/>
    </location>
</feature>
<reference evidence="1" key="1">
    <citation type="journal article" date="2021" name="PeerJ">
        <title>Extensive microbial diversity within the chicken gut microbiome revealed by metagenomics and culture.</title>
        <authorList>
            <person name="Gilroy R."/>
            <person name="Ravi A."/>
            <person name="Getino M."/>
            <person name="Pursley I."/>
            <person name="Horton D.L."/>
            <person name="Alikhan N.F."/>
            <person name="Baker D."/>
            <person name="Gharbi K."/>
            <person name="Hall N."/>
            <person name="Watson M."/>
            <person name="Adriaenssens E.M."/>
            <person name="Foster-Nyarko E."/>
            <person name="Jarju S."/>
            <person name="Secka A."/>
            <person name="Antonio M."/>
            <person name="Oren A."/>
            <person name="Chaudhuri R.R."/>
            <person name="La Ragione R."/>
            <person name="Hildebrand F."/>
            <person name="Pallen M.J."/>
        </authorList>
    </citation>
    <scope>NUCLEOTIDE SEQUENCE</scope>
    <source>
        <strain evidence="1">12435</strain>
    </source>
</reference>
<dbReference type="Proteomes" id="UP000823990">
    <property type="component" value="Unassembled WGS sequence"/>
</dbReference>
<dbReference type="GO" id="GO:0003824">
    <property type="term" value="F:catalytic activity"/>
    <property type="evidence" value="ECO:0007669"/>
    <property type="project" value="InterPro"/>
</dbReference>
<dbReference type="AlphaFoldDB" id="A0A9D1TRH9"/>
<gene>
    <name evidence="1" type="ORF">H9892_03910</name>
</gene>
<evidence type="ECO:0000313" key="1">
    <source>
        <dbReference type="EMBL" id="HIW02464.1"/>
    </source>
</evidence>
<proteinExistence type="predicted"/>
<organism evidence="1 2">
    <name type="scientific">Candidatus Protoclostridium stercorigallinarum</name>
    <dbReference type="NCBI Taxonomy" id="2838741"/>
    <lineage>
        <taxon>Bacteria</taxon>
        <taxon>Bacillati</taxon>
        <taxon>Bacillota</taxon>
        <taxon>Clostridia</taxon>
        <taxon>Candidatus Protoclostridium</taxon>
    </lineage>
</organism>
<dbReference type="PANTHER" id="PTHR10242:SF2">
    <property type="entry name" value="N-GLYCOSYLASE_DNA LYASE"/>
    <property type="match status" value="1"/>
</dbReference>
<evidence type="ECO:0000313" key="2">
    <source>
        <dbReference type="Proteomes" id="UP000823990"/>
    </source>
</evidence>
<dbReference type="Gene3D" id="1.10.340.30">
    <property type="entry name" value="Hypothetical protein, domain 2"/>
    <property type="match status" value="1"/>
</dbReference>
<dbReference type="GO" id="GO:0006281">
    <property type="term" value="P:DNA repair"/>
    <property type="evidence" value="ECO:0007669"/>
    <property type="project" value="InterPro"/>
</dbReference>